<dbReference type="GO" id="GO:0004930">
    <property type="term" value="F:G protein-coupled receptor activity"/>
    <property type="evidence" value="ECO:0007669"/>
    <property type="project" value="UniProtKB-KW"/>
</dbReference>
<evidence type="ECO:0000256" key="3">
    <source>
        <dbReference type="ARBA" id="ARBA00022989"/>
    </source>
</evidence>
<evidence type="ECO:0000259" key="8">
    <source>
        <dbReference type="PROSITE" id="PS50262"/>
    </source>
</evidence>
<dbReference type="InterPro" id="IPR017452">
    <property type="entry name" value="GPCR_Rhodpsn_7TM"/>
</dbReference>
<evidence type="ECO:0000256" key="4">
    <source>
        <dbReference type="ARBA" id="ARBA00023136"/>
    </source>
</evidence>
<feature type="domain" description="G-protein coupled receptors family 1 profile" evidence="8">
    <location>
        <begin position="35"/>
        <end position="304"/>
    </location>
</feature>
<keyword evidence="9" id="KW-1185">Reference proteome</keyword>
<feature type="transmembrane region" description="Helical" evidence="7">
    <location>
        <begin position="20"/>
        <end position="44"/>
    </location>
</feature>
<keyword evidence="5" id="KW-0297">G-protein coupled receptor</keyword>
<dbReference type="SUPFAM" id="SSF81321">
    <property type="entry name" value="Family A G protein-coupled receptor-like"/>
    <property type="match status" value="1"/>
</dbReference>
<feature type="transmembrane region" description="Helical" evidence="7">
    <location>
        <begin position="56"/>
        <end position="77"/>
    </location>
</feature>
<comment type="subcellular location">
    <subcellularLocation>
        <location evidence="1">Membrane</location>
    </subcellularLocation>
</comment>
<evidence type="ECO:0000313" key="11">
    <source>
        <dbReference type="RefSeq" id="XP_036370801.1"/>
    </source>
</evidence>
<dbReference type="KEGG" id="osn:115226204"/>
<dbReference type="GO" id="GO:0016020">
    <property type="term" value="C:membrane"/>
    <property type="evidence" value="ECO:0007669"/>
    <property type="project" value="UniProtKB-SubCell"/>
</dbReference>
<evidence type="ECO:0000256" key="5">
    <source>
        <dbReference type="RuleBase" id="RU000688"/>
    </source>
</evidence>
<evidence type="ECO:0000256" key="7">
    <source>
        <dbReference type="SAM" id="Phobius"/>
    </source>
</evidence>
<keyword evidence="3 7" id="KW-1133">Transmembrane helix</keyword>
<dbReference type="InterPro" id="IPR052954">
    <property type="entry name" value="GPCR-Ligand_Int"/>
</dbReference>
<feature type="transmembrane region" description="Helical" evidence="7">
    <location>
        <begin position="97"/>
        <end position="115"/>
    </location>
</feature>
<dbReference type="InterPro" id="IPR000276">
    <property type="entry name" value="GPCR_Rhodpsn"/>
</dbReference>
<dbReference type="Gene3D" id="1.20.1070.10">
    <property type="entry name" value="Rhodopsin 7-helix transmembrane proteins"/>
    <property type="match status" value="1"/>
</dbReference>
<keyword evidence="5" id="KW-0807">Transducer</keyword>
<protein>
    <submittedName>
        <fullName evidence="10 11">Sex peptide receptor-like</fullName>
    </submittedName>
</protein>
<dbReference type="Pfam" id="PF00001">
    <property type="entry name" value="7tm_1"/>
    <property type="match status" value="1"/>
</dbReference>
<evidence type="ECO:0000256" key="2">
    <source>
        <dbReference type="ARBA" id="ARBA00022692"/>
    </source>
</evidence>
<dbReference type="PANTHER" id="PTHR46641">
    <property type="entry name" value="FMRFAMIDE RECEPTOR-RELATED"/>
    <property type="match status" value="1"/>
</dbReference>
<feature type="transmembrane region" description="Helical" evidence="7">
    <location>
        <begin position="283"/>
        <end position="307"/>
    </location>
</feature>
<feature type="transmembrane region" description="Helical" evidence="7">
    <location>
        <begin position="136"/>
        <end position="156"/>
    </location>
</feature>
<feature type="transmembrane region" description="Helical" evidence="7">
    <location>
        <begin position="188"/>
        <end position="209"/>
    </location>
</feature>
<feature type="region of interest" description="Disordered" evidence="6">
    <location>
        <begin position="334"/>
        <end position="356"/>
    </location>
</feature>
<dbReference type="CDD" id="cd14978">
    <property type="entry name" value="7tmA_FMRFamide_R-like"/>
    <property type="match status" value="1"/>
</dbReference>
<dbReference type="PRINTS" id="PR00237">
    <property type="entry name" value="GPCRRHODOPSN"/>
</dbReference>
<dbReference type="PROSITE" id="PS00237">
    <property type="entry name" value="G_PROTEIN_RECEP_F1_1"/>
    <property type="match status" value="1"/>
</dbReference>
<gene>
    <name evidence="10 11" type="primary">LOC115226204</name>
</gene>
<dbReference type="RefSeq" id="XP_036370801.1">
    <property type="nucleotide sequence ID" value="XM_036514908.1"/>
</dbReference>
<name>A0A6P7TT53_9MOLL</name>
<dbReference type="AlphaFoldDB" id="A0A6P7TT53"/>
<keyword evidence="2 5" id="KW-0812">Transmembrane</keyword>
<sequence length="356" mass="40465">MDLENMTFRSTGSDVDARHVLVEGVLPPACICGIVGIIITLIILSHKHMATSTNTYLIGLAAADLMFLIIVSLRLWGVMVSHSDLNTWEIFTAYSEIFLRMFNLISVWMIVMLAVERFIAICIPYKAMDMCTVNRSRCIVVFIYIAAFVCQSLHFAKYKIVASHTEFNESEYTLHHTQLSGDVLFTIIYGWVFEGLIGVIIPFVLILVLNSRLIYEIHKSTQYLKRQIGANTRTSFDISSEQMKITTMLIAMCVVFLICQAPYVLYNYVISIHAGSFRGQHHLLIMAVSILLAAMKSTINFVLYCWFSEKFWTTFKSLLCFRCAKLRNLTQNQSNGNPKNINPRNNSVSNSKETTI</sequence>
<comment type="similarity">
    <text evidence="5">Belongs to the G-protein coupled receptor 1 family.</text>
</comment>
<evidence type="ECO:0000313" key="10">
    <source>
        <dbReference type="RefSeq" id="XP_029653079.1"/>
    </source>
</evidence>
<dbReference type="PROSITE" id="PS50262">
    <property type="entry name" value="G_PROTEIN_RECEP_F1_2"/>
    <property type="match status" value="1"/>
</dbReference>
<feature type="compositionally biased region" description="Low complexity" evidence="6">
    <location>
        <begin position="335"/>
        <end position="346"/>
    </location>
</feature>
<evidence type="ECO:0000256" key="6">
    <source>
        <dbReference type="SAM" id="MobiDB-lite"/>
    </source>
</evidence>
<accession>A0A6P7TT53</accession>
<dbReference type="PANTHER" id="PTHR46641:SF2">
    <property type="entry name" value="FMRFAMIDE RECEPTOR"/>
    <property type="match status" value="1"/>
</dbReference>
<organism evidence="9 11">
    <name type="scientific">Octopus sinensis</name>
    <name type="common">East Asian common octopus</name>
    <dbReference type="NCBI Taxonomy" id="2607531"/>
    <lineage>
        <taxon>Eukaryota</taxon>
        <taxon>Metazoa</taxon>
        <taxon>Spiralia</taxon>
        <taxon>Lophotrochozoa</taxon>
        <taxon>Mollusca</taxon>
        <taxon>Cephalopoda</taxon>
        <taxon>Coleoidea</taxon>
        <taxon>Octopodiformes</taxon>
        <taxon>Octopoda</taxon>
        <taxon>Incirrata</taxon>
        <taxon>Octopodidae</taxon>
        <taxon>Octopus</taxon>
    </lineage>
</organism>
<feature type="compositionally biased region" description="Polar residues" evidence="6">
    <location>
        <begin position="347"/>
        <end position="356"/>
    </location>
</feature>
<feature type="transmembrane region" description="Helical" evidence="7">
    <location>
        <begin position="245"/>
        <end position="263"/>
    </location>
</feature>
<dbReference type="Proteomes" id="UP000515154">
    <property type="component" value="Linkage group LG29"/>
</dbReference>
<keyword evidence="5" id="KW-0675">Receptor</keyword>
<reference evidence="10 11" key="1">
    <citation type="submission" date="2025-08" db="UniProtKB">
        <authorList>
            <consortium name="RefSeq"/>
        </authorList>
    </citation>
    <scope>IDENTIFICATION</scope>
</reference>
<evidence type="ECO:0000313" key="9">
    <source>
        <dbReference type="Proteomes" id="UP000515154"/>
    </source>
</evidence>
<keyword evidence="4 7" id="KW-0472">Membrane</keyword>
<evidence type="ECO:0000256" key="1">
    <source>
        <dbReference type="ARBA" id="ARBA00004370"/>
    </source>
</evidence>
<dbReference type="RefSeq" id="XP_029653079.1">
    <property type="nucleotide sequence ID" value="XM_029797219.2"/>
</dbReference>
<proteinExistence type="inferred from homology"/>